<accession>A0ACC1N6R5</accession>
<keyword evidence="2" id="KW-1185">Reference proteome</keyword>
<name>A0ACC1N6R5_9PEZI</name>
<evidence type="ECO:0000313" key="1">
    <source>
        <dbReference type="EMBL" id="KAJ2974759.1"/>
    </source>
</evidence>
<sequence>MANQRDIAKASWGNAQKIRSEITGKLSNLTKERGTANYTTRFEEAEAMMAELRLACMTVIFHDFEYAVQRKVESSLWVSHTNMNSDYRKALSRLNTPGQVVQKRKLDKLYRGFLKTSEQFYFVYIQQLYNRFSIPELQQIACRAKPQPVEQPAENVSPPAPLRALVIKSCRMTLVRLGDLARYRCQLSDKFSKTAFEAASDYYGLANNLDPEDGSAHHQLAVLHQISGQHFDIVYHFHRAIAVANPHALALGNLEREFKSPESSSQAKRGPPKNQSQAMVTWFVRLHAFFFHGKHFSQQSELEEEVLHRAELALKQKDPDDKLLLKMILVNMAAYDVSTDKVKSSWTMEGSQSCQFLLRFNIRMMLVLLRTLHHALRDDPVSIVASDSRSNDGESCIAFTPSLLTLLPLFRLYLAWTYVTRADLVRYQEYLEPHIKDLYRLLADVLTSLHLYIEPTMGTISSKYLLPEDTEAQGLRPLSDRRLPLFLHVEEQRNSVPPKRVKTQKPQQNVFGRQFTQATEMVWRIRDIICCGAFLAGSAKFPIMLTTGTDNGRDVETWVFVDGTTTPLSSNEAKLSRLLSKLNFGDVKSGSENLTEQATNKSRTQNVKGSPIPTSSEKAPTTRMPQLDDTSNKSKSKYSNTPSTNYQDSELNEDSEMINMVNKLLDPVDEVRPQSSQAQADSSYGMHSSTANEIFGNLETSPVQPSPVLKAIPSLPWDYFYKPTPHRSNSRDQNQLSPNGLNVPRSASGQFNELAASPYLDGLSAPYYQNYSNPLSPRPNTGHLQNSTTATASSPDLPRKDNVLDTLEGSRSAVLDSLRSALLAQHGFTQDSSSLGSSIMNRTNLTPVWQQQTELAENPFIPRGSSAQLPESRHNNANSFLEHSSDHHIHTANHRNPLGPPGQGRPEVKQTESTAGSTGFPRISQSDNNTFDAQHVWGQGASRSRQQHSPWQYEPSTAASSLTFSHQSSLITGTPGPALPLPANSVACNGNYYNATTPFGRLGDGVNNRADPTHFRNQLKAAIGTSELSYDQQIFQAAMMDNSRKPRPK</sequence>
<reference evidence="1" key="1">
    <citation type="submission" date="2022-10" db="EMBL/GenBank/DDBJ databases">
        <title>Genome Sequence of Xylaria curta.</title>
        <authorList>
            <person name="Buettner E."/>
        </authorList>
    </citation>
    <scope>NUCLEOTIDE SEQUENCE</scope>
    <source>
        <strain evidence="1">Babe10</strain>
    </source>
</reference>
<dbReference type="EMBL" id="JAPDGR010002662">
    <property type="protein sequence ID" value="KAJ2974759.1"/>
    <property type="molecule type" value="Genomic_DNA"/>
</dbReference>
<comment type="caution">
    <text evidence="1">The sequence shown here is derived from an EMBL/GenBank/DDBJ whole genome shotgun (WGS) entry which is preliminary data.</text>
</comment>
<proteinExistence type="predicted"/>
<dbReference type="Proteomes" id="UP001143856">
    <property type="component" value="Unassembled WGS sequence"/>
</dbReference>
<protein>
    <submittedName>
        <fullName evidence="1">Uncharacterized protein</fullName>
    </submittedName>
</protein>
<organism evidence="1 2">
    <name type="scientific">Xylaria curta</name>
    <dbReference type="NCBI Taxonomy" id="42375"/>
    <lineage>
        <taxon>Eukaryota</taxon>
        <taxon>Fungi</taxon>
        <taxon>Dikarya</taxon>
        <taxon>Ascomycota</taxon>
        <taxon>Pezizomycotina</taxon>
        <taxon>Sordariomycetes</taxon>
        <taxon>Xylariomycetidae</taxon>
        <taxon>Xylariales</taxon>
        <taxon>Xylariaceae</taxon>
        <taxon>Xylaria</taxon>
    </lineage>
</organism>
<evidence type="ECO:0000313" key="2">
    <source>
        <dbReference type="Proteomes" id="UP001143856"/>
    </source>
</evidence>
<gene>
    <name evidence="1" type="ORF">NUW58_g8554</name>
</gene>